<proteinExistence type="inferred from homology"/>
<dbReference type="InterPro" id="IPR048696">
    <property type="entry name" value="SHQ1-like_CS"/>
</dbReference>
<dbReference type="PANTHER" id="PTHR12967">
    <property type="entry name" value="PROTEIN SHQ1 HOMOLOG"/>
    <property type="match status" value="1"/>
</dbReference>
<dbReference type="GO" id="GO:0000493">
    <property type="term" value="P:box H/ACA snoRNP assembly"/>
    <property type="evidence" value="ECO:0007669"/>
    <property type="project" value="InterPro"/>
</dbReference>
<feature type="domain" description="CS" evidence="3">
    <location>
        <begin position="1"/>
        <end position="88"/>
    </location>
</feature>
<evidence type="ECO:0000256" key="1">
    <source>
        <dbReference type="ARBA" id="ARBA00005607"/>
    </source>
</evidence>
<reference evidence="6" key="1">
    <citation type="submission" date="2017-02" db="UniProtKB">
        <authorList>
            <consortium name="WormBaseParasite"/>
        </authorList>
    </citation>
    <scope>IDENTIFICATION</scope>
</reference>
<dbReference type="Pfam" id="PF04925">
    <property type="entry name" value="SHQ1"/>
    <property type="match status" value="1"/>
</dbReference>
<dbReference type="InterPro" id="IPR039742">
    <property type="entry name" value="Shq1"/>
</dbReference>
<dbReference type="GO" id="GO:0005737">
    <property type="term" value="C:cytoplasm"/>
    <property type="evidence" value="ECO:0007669"/>
    <property type="project" value="TreeGrafter"/>
</dbReference>
<dbReference type="OrthoDB" id="73639at2759"/>
<keyword evidence="5" id="KW-1185">Reference proteome</keyword>
<dbReference type="Proteomes" id="UP000278807">
    <property type="component" value="Unassembled WGS sequence"/>
</dbReference>
<reference evidence="4 5" key="2">
    <citation type="submission" date="2018-11" db="EMBL/GenBank/DDBJ databases">
        <authorList>
            <consortium name="Pathogen Informatics"/>
        </authorList>
    </citation>
    <scope>NUCLEOTIDE SEQUENCE [LARGE SCALE GENOMIC DNA]</scope>
</reference>
<evidence type="ECO:0000259" key="3">
    <source>
        <dbReference type="PROSITE" id="PS51203"/>
    </source>
</evidence>
<dbReference type="WBParaSite" id="HNAJ_0000553401-mRNA-1">
    <property type="protein sequence ID" value="HNAJ_0000553401-mRNA-1"/>
    <property type="gene ID" value="HNAJ_0000553401"/>
</dbReference>
<dbReference type="InterPro" id="IPR007009">
    <property type="entry name" value="Shq1_C"/>
</dbReference>
<dbReference type="STRING" id="102285.A0A0R3TEP5"/>
<accession>A0A0R3TEP5</accession>
<dbReference type="AlphaFoldDB" id="A0A0R3TEP5"/>
<evidence type="ECO:0000256" key="2">
    <source>
        <dbReference type="ARBA" id="ARBA00013750"/>
    </source>
</evidence>
<dbReference type="Gene3D" id="2.60.40.790">
    <property type="match status" value="1"/>
</dbReference>
<comment type="similarity">
    <text evidence="1">Belongs to the SHQ1 family.</text>
</comment>
<dbReference type="Pfam" id="PF21413">
    <property type="entry name" value="SHQ1-like_CS"/>
    <property type="match status" value="1"/>
</dbReference>
<sequence>MLTPLFSLSQTNDELIMDLRIPLADLSLSEFLIEDDTLYFTAPPYYLKMKLPGSVYEDEDHIKFEIDSGNLKAIMAKTNPGEHFNDLDLISRFMVTPKANNTQKVGIQILDASEEAAEGATEYNWFAVPFDHTVSDAVEDCETAIGIGVIKYPYGFAASKLGLFEKNSEAQLVLDLKYADFVPPHKRHALQREALRGHFYKDHYMADYFEKEVVAPAMDQSIPWTANQQARPEFTDDHRHRLTVLATHPLPLLPPIQSSDDEIVDPCNSRMSIYLGLVDLLLAYTYDYRVTMGEHNCESGWTIKKVSGTLSWLEIFPNLQTVVLTFYERALTYPLIRNFELCRSVCCDVTALLLHENAKGWILFALLEIRHMLIEYPGYYFYAELYLDDYIVWIQKSARFVFHILLIAFG</sequence>
<dbReference type="EMBL" id="UZAE01004858">
    <property type="protein sequence ID" value="VDO01392.1"/>
    <property type="molecule type" value="Genomic_DNA"/>
</dbReference>
<dbReference type="InterPro" id="IPR008978">
    <property type="entry name" value="HSP20-like_chaperone"/>
</dbReference>
<dbReference type="PROSITE" id="PS51203">
    <property type="entry name" value="CS"/>
    <property type="match status" value="1"/>
</dbReference>
<evidence type="ECO:0000313" key="4">
    <source>
        <dbReference type="EMBL" id="VDO01392.1"/>
    </source>
</evidence>
<dbReference type="InterPro" id="IPR007052">
    <property type="entry name" value="CS_dom"/>
</dbReference>
<dbReference type="PANTHER" id="PTHR12967:SF0">
    <property type="entry name" value="PROTEIN SHQ1 HOMOLOG"/>
    <property type="match status" value="1"/>
</dbReference>
<protein>
    <recommendedName>
        <fullName evidence="2">Protein SHQ1 homolog</fullName>
    </recommendedName>
</protein>
<organism evidence="6">
    <name type="scientific">Rodentolepis nana</name>
    <name type="common">Dwarf tapeworm</name>
    <name type="synonym">Hymenolepis nana</name>
    <dbReference type="NCBI Taxonomy" id="102285"/>
    <lineage>
        <taxon>Eukaryota</taxon>
        <taxon>Metazoa</taxon>
        <taxon>Spiralia</taxon>
        <taxon>Lophotrochozoa</taxon>
        <taxon>Platyhelminthes</taxon>
        <taxon>Cestoda</taxon>
        <taxon>Eucestoda</taxon>
        <taxon>Cyclophyllidea</taxon>
        <taxon>Hymenolepididae</taxon>
        <taxon>Rodentolepis</taxon>
    </lineage>
</organism>
<dbReference type="GO" id="GO:0051082">
    <property type="term" value="F:unfolded protein binding"/>
    <property type="evidence" value="ECO:0007669"/>
    <property type="project" value="TreeGrafter"/>
</dbReference>
<gene>
    <name evidence="4" type="ORF">HNAJ_LOCUS5532</name>
</gene>
<evidence type="ECO:0000313" key="5">
    <source>
        <dbReference type="Proteomes" id="UP000278807"/>
    </source>
</evidence>
<dbReference type="GO" id="GO:0005654">
    <property type="term" value="C:nucleoplasm"/>
    <property type="evidence" value="ECO:0007669"/>
    <property type="project" value="TreeGrafter"/>
</dbReference>
<name>A0A0R3TEP5_RODNA</name>
<evidence type="ECO:0000313" key="6">
    <source>
        <dbReference type="WBParaSite" id="HNAJ_0000553401-mRNA-1"/>
    </source>
</evidence>